<dbReference type="GO" id="GO:0006351">
    <property type="term" value="P:DNA-templated transcription"/>
    <property type="evidence" value="ECO:0007669"/>
    <property type="project" value="TreeGrafter"/>
</dbReference>
<keyword evidence="10" id="KW-1185">Reference proteome</keyword>
<dbReference type="Gene3D" id="1.10.10.10">
    <property type="entry name" value="Winged helix-like DNA-binding domain superfamily/Winged helix DNA-binding domain"/>
    <property type="match status" value="1"/>
</dbReference>
<sequence>MKKSGLVELHAVAAVAAARSFRAAAAELGLSASALSHAVAAIETRMGVKLFNRTTRSVSLTQAGEQFLGKVGPALKEIEAAMEAATQSRATPAGRLRINTSEGAARGLLMPIVLEFLRRYRDVDVDIVSEGRMVDIVAEGFDIGIRLIDTVPQDMIAIPLTEHERFVVVGSPQYIERHGKPLVPADLTRHACLRLRLPSGTIYRWEFERHGEEIRVDVEGPLTLQDMQLMREAAVGGAGLAYMTERNVAADLAAGRLVTVLEEWTPPFPGLCLYYSGHRHLPPALRAFADLARQMSRKT</sequence>
<organism evidence="9 10">
    <name type="scientific">Rhizobium terricola</name>
    <dbReference type="NCBI Taxonomy" id="2728849"/>
    <lineage>
        <taxon>Bacteria</taxon>
        <taxon>Pseudomonadati</taxon>
        <taxon>Pseudomonadota</taxon>
        <taxon>Alphaproteobacteria</taxon>
        <taxon>Hyphomicrobiales</taxon>
        <taxon>Rhizobiaceae</taxon>
        <taxon>Rhizobium/Agrobacterium group</taxon>
        <taxon>Rhizobium</taxon>
    </lineage>
</organism>
<evidence type="ECO:0000256" key="2">
    <source>
        <dbReference type="ARBA" id="ARBA00023015"/>
    </source>
</evidence>
<comment type="similarity">
    <text evidence="1">Belongs to the LysR transcriptional regulatory family.</text>
</comment>
<dbReference type="EMBL" id="JABBGK010000001">
    <property type="protein sequence ID" value="NML73122.1"/>
    <property type="molecule type" value="Genomic_DNA"/>
</dbReference>
<dbReference type="GO" id="GO:0043565">
    <property type="term" value="F:sequence-specific DNA binding"/>
    <property type="evidence" value="ECO:0007669"/>
    <property type="project" value="TreeGrafter"/>
</dbReference>
<dbReference type="PANTHER" id="PTHR30537">
    <property type="entry name" value="HTH-TYPE TRANSCRIPTIONAL REGULATOR"/>
    <property type="match status" value="1"/>
</dbReference>
<dbReference type="FunFam" id="1.10.10.10:FF:000001">
    <property type="entry name" value="LysR family transcriptional regulator"/>
    <property type="match status" value="1"/>
</dbReference>
<dbReference type="InterPro" id="IPR005119">
    <property type="entry name" value="LysR_subst-bd"/>
</dbReference>
<evidence type="ECO:0000259" key="8">
    <source>
        <dbReference type="PROSITE" id="PS50931"/>
    </source>
</evidence>
<evidence type="ECO:0000256" key="6">
    <source>
        <dbReference type="ARBA" id="ARBA00067332"/>
    </source>
</evidence>
<evidence type="ECO:0000256" key="1">
    <source>
        <dbReference type="ARBA" id="ARBA00009437"/>
    </source>
</evidence>
<evidence type="ECO:0000256" key="3">
    <source>
        <dbReference type="ARBA" id="ARBA00023125"/>
    </source>
</evidence>
<gene>
    <name evidence="9" type="ORF">HHL25_03175</name>
</gene>
<dbReference type="Pfam" id="PF00126">
    <property type="entry name" value="HTH_1"/>
    <property type="match status" value="1"/>
</dbReference>
<dbReference type="InterPro" id="IPR000847">
    <property type="entry name" value="LysR_HTH_N"/>
</dbReference>
<proteinExistence type="inferred from homology"/>
<dbReference type="AlphaFoldDB" id="A0A7Y0FU82"/>
<dbReference type="Proteomes" id="UP000541470">
    <property type="component" value="Unassembled WGS sequence"/>
</dbReference>
<dbReference type="CDD" id="cd08474">
    <property type="entry name" value="PBP2_CrgA_like_5"/>
    <property type="match status" value="1"/>
</dbReference>
<dbReference type="InterPro" id="IPR036388">
    <property type="entry name" value="WH-like_DNA-bd_sf"/>
</dbReference>
<dbReference type="InterPro" id="IPR058163">
    <property type="entry name" value="LysR-type_TF_proteobact-type"/>
</dbReference>
<feature type="domain" description="HTH lysR-type" evidence="8">
    <location>
        <begin position="9"/>
        <end position="61"/>
    </location>
</feature>
<keyword evidence="2" id="KW-0805">Transcription regulation</keyword>
<dbReference type="RefSeq" id="WP_169587186.1">
    <property type="nucleotide sequence ID" value="NZ_JABBGK010000001.1"/>
</dbReference>
<evidence type="ECO:0000256" key="4">
    <source>
        <dbReference type="ARBA" id="ARBA00023163"/>
    </source>
</evidence>
<keyword evidence="3" id="KW-0238">DNA-binding</keyword>
<dbReference type="PANTHER" id="PTHR30537:SF1">
    <property type="entry name" value="HTH-TYPE TRANSCRIPTIONAL REGULATOR PGRR"/>
    <property type="match status" value="1"/>
</dbReference>
<dbReference type="GO" id="GO:0003700">
    <property type="term" value="F:DNA-binding transcription factor activity"/>
    <property type="evidence" value="ECO:0007669"/>
    <property type="project" value="InterPro"/>
</dbReference>
<keyword evidence="4" id="KW-0804">Transcription</keyword>
<comment type="caution">
    <text evidence="9">The sequence shown here is derived from an EMBL/GenBank/DDBJ whole genome shotgun (WGS) entry which is preliminary data.</text>
</comment>
<dbReference type="PROSITE" id="PS50931">
    <property type="entry name" value="HTH_LYSR"/>
    <property type="match status" value="1"/>
</dbReference>
<comment type="function">
    <text evidence="5">Transcriptional regulator of the ttuABCDE tartrate utilization operon.</text>
</comment>
<dbReference type="SUPFAM" id="SSF46785">
    <property type="entry name" value="Winged helix' DNA-binding domain"/>
    <property type="match status" value="1"/>
</dbReference>
<accession>A0A7Y0FU82</accession>
<reference evidence="9 10" key="1">
    <citation type="submission" date="2020-04" db="EMBL/GenBank/DDBJ databases">
        <title>Rhizobium sp. S-51 isolated from soil.</title>
        <authorList>
            <person name="Dahal R.H."/>
        </authorList>
    </citation>
    <scope>NUCLEOTIDE SEQUENCE [LARGE SCALE GENOMIC DNA]</scope>
    <source>
        <strain evidence="9 10">S-51</strain>
    </source>
</reference>
<dbReference type="Pfam" id="PF03466">
    <property type="entry name" value="LysR_substrate"/>
    <property type="match status" value="1"/>
</dbReference>
<dbReference type="InterPro" id="IPR036390">
    <property type="entry name" value="WH_DNA-bd_sf"/>
</dbReference>
<dbReference type="SUPFAM" id="SSF53850">
    <property type="entry name" value="Periplasmic binding protein-like II"/>
    <property type="match status" value="1"/>
</dbReference>
<evidence type="ECO:0000256" key="7">
    <source>
        <dbReference type="ARBA" id="ARBA00083243"/>
    </source>
</evidence>
<evidence type="ECO:0000256" key="5">
    <source>
        <dbReference type="ARBA" id="ARBA00054626"/>
    </source>
</evidence>
<evidence type="ECO:0000313" key="9">
    <source>
        <dbReference type="EMBL" id="NML73122.1"/>
    </source>
</evidence>
<name>A0A7Y0FU82_9HYPH</name>
<protein>
    <recommendedName>
        <fullName evidence="6">HTH-type transcriptional regulator TtuA</fullName>
    </recommendedName>
    <alternativeName>
        <fullName evidence="7">Tartrate utilization transcriptional regulator</fullName>
    </alternativeName>
</protein>
<evidence type="ECO:0000313" key="10">
    <source>
        <dbReference type="Proteomes" id="UP000541470"/>
    </source>
</evidence>
<dbReference type="Gene3D" id="3.40.190.290">
    <property type="match status" value="1"/>
</dbReference>